<evidence type="ECO:0000313" key="1">
    <source>
        <dbReference type="EMBL" id="KOO68552.1"/>
    </source>
</evidence>
<dbReference type="OrthoDB" id="1030826at2"/>
<protein>
    <submittedName>
        <fullName evidence="1">Uncharacterized protein</fullName>
    </submittedName>
</protein>
<dbReference type="Proteomes" id="UP000036951">
    <property type="component" value="Unassembled WGS sequence"/>
</dbReference>
<comment type="caution">
    <text evidence="1">The sequence shown here is derived from an EMBL/GenBank/DDBJ whole genome shotgun (WGS) entry which is preliminary data.</text>
</comment>
<name>A0A8E1QXV1_9BACT</name>
<keyword evidence="2" id="KW-1185">Reference proteome</keyword>
<evidence type="ECO:0000313" key="2">
    <source>
        <dbReference type="Proteomes" id="UP000036951"/>
    </source>
</evidence>
<reference evidence="1 2" key="1">
    <citation type="submission" date="2015-06" db="EMBL/GenBank/DDBJ databases">
        <title>Prevotella sp. 109, sp. nov., a novel member of the family Prevotellaceae isolated from human faeces.</title>
        <authorList>
            <person name="Shkoporov A.N."/>
            <person name="Chaplin A.V."/>
            <person name="Kafarskaia L.I."/>
            <person name="Efimov B.A."/>
        </authorList>
    </citation>
    <scope>NUCLEOTIDE SEQUENCE [LARGE SCALE GENOMIC DNA]</scope>
    <source>
        <strain evidence="1 2">109</strain>
    </source>
</reference>
<organism evidence="1 2">
    <name type="scientific">Xylanibacter rarus</name>
    <dbReference type="NCBI Taxonomy" id="1676614"/>
    <lineage>
        <taxon>Bacteria</taxon>
        <taxon>Pseudomonadati</taxon>
        <taxon>Bacteroidota</taxon>
        <taxon>Bacteroidia</taxon>
        <taxon>Bacteroidales</taxon>
        <taxon>Prevotellaceae</taxon>
        <taxon>Xylanibacter</taxon>
    </lineage>
</organism>
<dbReference type="AlphaFoldDB" id="A0A8E1QXV1"/>
<accession>A0A8E1QXV1</accession>
<sequence length="214" mass="24983">MEQINDNNTVTMHQAELYLRNEENPTSLYVRIEGKRRRLFINRSTGLIGIIAIGKRNRGYRFSNWESIEKIYYPTIMSEANEDRKLVRKYQKLAELATHTNDWLRKIASADPKKSLYENRITTGTTIDGKCIRLSTIEKYCGSIAMDCFKDALKKKEKYSSHRFDFCGYDGTLWCEPRENGDMIAGFSKEFRNCGNGYYYLLINDQNVIGYDID</sequence>
<gene>
    <name evidence="1" type="ORF">ACU52_07735</name>
</gene>
<dbReference type="RefSeq" id="WP_053398372.1">
    <property type="nucleotide sequence ID" value="NZ_LFQU01000012.1"/>
</dbReference>
<proteinExistence type="predicted"/>
<dbReference type="EMBL" id="LFQU01000012">
    <property type="protein sequence ID" value="KOO68552.1"/>
    <property type="molecule type" value="Genomic_DNA"/>
</dbReference>